<gene>
    <name evidence="2" type="primary">29</name>
    <name evidence="2" type="ORF">PBI_COZZ_29</name>
</gene>
<evidence type="ECO:0000256" key="1">
    <source>
        <dbReference type="SAM" id="MobiDB-lite"/>
    </source>
</evidence>
<dbReference type="InterPro" id="IPR011991">
    <property type="entry name" value="ArsR-like_HTH"/>
</dbReference>
<evidence type="ECO:0000313" key="3">
    <source>
        <dbReference type="Proteomes" id="UP000203169"/>
    </source>
</evidence>
<sequence>MAFINHPVWGRVEVSLAELAELPAPPQPAVQESKTPTRERKPQSTSPKEGPIYKGSATGGLTDLMKETLEVLEELGPMSASQLGEYAGIDRGAAGQRLTALYHRANGRVIRSSVGVYGTIDNPPGATPNVMALTANQRRTWEIFENYDGVVSTAAIANHLNITRPAASSRVGVLVNLGLVEQIRRGKYRRAGVVTN</sequence>
<feature type="region of interest" description="Disordered" evidence="1">
    <location>
        <begin position="23"/>
        <end position="59"/>
    </location>
</feature>
<dbReference type="KEGG" id="vg:28802805"/>
<keyword evidence="3" id="KW-1185">Reference proteome</keyword>
<evidence type="ECO:0000313" key="2">
    <source>
        <dbReference type="EMBL" id="ANA85735.1"/>
    </source>
</evidence>
<dbReference type="RefSeq" id="YP_009276488.1">
    <property type="nucleotide sequence ID" value="NC_030941.1"/>
</dbReference>
<dbReference type="InterPro" id="IPR036390">
    <property type="entry name" value="WH_DNA-bd_sf"/>
</dbReference>
<name>A0A160DDF3_9CAUD</name>
<dbReference type="EMBL" id="KU998239">
    <property type="protein sequence ID" value="ANA85735.1"/>
    <property type="molecule type" value="Genomic_DNA"/>
</dbReference>
<protein>
    <submittedName>
        <fullName evidence="2">Helix-turn-helix DNA binding protein</fullName>
    </submittedName>
</protein>
<proteinExistence type="predicted"/>
<reference evidence="2 3" key="1">
    <citation type="submission" date="2016-03" db="EMBL/GenBank/DDBJ databases">
        <authorList>
            <person name="Montgomery M.T."/>
            <person name="Guerrero C.A."/>
            <person name="Mavrich T.N."/>
            <person name="Pope W.H."/>
            <person name="Garlena R.A."/>
            <person name="Russell D.A."/>
            <person name="Jacobs-Sera D."/>
            <person name="Hendrix R.W."/>
            <person name="Hatfull G.F."/>
        </authorList>
    </citation>
    <scope>NUCLEOTIDE SEQUENCE [LARGE SCALE GENOMIC DNA]</scope>
</reference>
<dbReference type="InterPro" id="IPR036388">
    <property type="entry name" value="WH-like_DNA-bd_sf"/>
</dbReference>
<dbReference type="SUPFAM" id="SSF46785">
    <property type="entry name" value="Winged helix' DNA-binding domain"/>
    <property type="match status" value="1"/>
</dbReference>
<accession>A0A160DDF3</accession>
<organism evidence="2 3">
    <name type="scientific">Gordonia phage Cozz</name>
    <dbReference type="NCBI Taxonomy" id="1838066"/>
    <lineage>
        <taxon>Viruses</taxon>
        <taxon>Duplodnaviria</taxon>
        <taxon>Heunggongvirae</taxon>
        <taxon>Uroviricota</taxon>
        <taxon>Caudoviricetes</taxon>
        <taxon>Emalynvirus</taxon>
        <taxon>Emalynvirus cozz</taxon>
    </lineage>
</organism>
<dbReference type="Gene3D" id="1.10.10.10">
    <property type="entry name" value="Winged helix-like DNA-binding domain superfamily/Winged helix DNA-binding domain"/>
    <property type="match status" value="1"/>
</dbReference>
<dbReference type="Proteomes" id="UP000203169">
    <property type="component" value="Segment"/>
</dbReference>
<dbReference type="CDD" id="cd00090">
    <property type="entry name" value="HTH_ARSR"/>
    <property type="match status" value="1"/>
</dbReference>
<dbReference type="GeneID" id="28802805"/>